<gene>
    <name evidence="1" type="ORF">S01H1_72497</name>
</gene>
<dbReference type="AlphaFoldDB" id="X0YFP8"/>
<feature type="non-terminal residue" evidence="1">
    <location>
        <position position="1"/>
    </location>
</feature>
<proteinExistence type="predicted"/>
<protein>
    <submittedName>
        <fullName evidence="1">Uncharacterized protein</fullName>
    </submittedName>
</protein>
<sequence>ELGEVDDSKGVCWLDAIENQAIEISDALHAELVKKRSTDRPASDESVCPECGKLGRFKGTRDRELLTRRGSATIAEPEYYCPCCRKAFFPDDQTDRR</sequence>
<reference evidence="1" key="1">
    <citation type="journal article" date="2014" name="Front. Microbiol.">
        <title>High frequency of phylogenetically diverse reductive dehalogenase-homologous genes in deep subseafloor sedimentary metagenomes.</title>
        <authorList>
            <person name="Kawai M."/>
            <person name="Futagami T."/>
            <person name="Toyoda A."/>
            <person name="Takaki Y."/>
            <person name="Nishi S."/>
            <person name="Hori S."/>
            <person name="Arai W."/>
            <person name="Tsubouchi T."/>
            <person name="Morono Y."/>
            <person name="Uchiyama I."/>
            <person name="Ito T."/>
            <person name="Fujiyama A."/>
            <person name="Inagaki F."/>
            <person name="Takami H."/>
        </authorList>
    </citation>
    <scope>NUCLEOTIDE SEQUENCE</scope>
    <source>
        <strain evidence="1">Expedition CK06-06</strain>
    </source>
</reference>
<comment type="caution">
    <text evidence="1">The sequence shown here is derived from an EMBL/GenBank/DDBJ whole genome shotgun (WGS) entry which is preliminary data.</text>
</comment>
<name>X0YFP8_9ZZZZ</name>
<dbReference type="EMBL" id="BARS01048358">
    <property type="protein sequence ID" value="GAG35656.1"/>
    <property type="molecule type" value="Genomic_DNA"/>
</dbReference>
<evidence type="ECO:0000313" key="1">
    <source>
        <dbReference type="EMBL" id="GAG35656.1"/>
    </source>
</evidence>
<accession>X0YFP8</accession>
<organism evidence="1">
    <name type="scientific">marine sediment metagenome</name>
    <dbReference type="NCBI Taxonomy" id="412755"/>
    <lineage>
        <taxon>unclassified sequences</taxon>
        <taxon>metagenomes</taxon>
        <taxon>ecological metagenomes</taxon>
    </lineage>
</organism>